<dbReference type="EMBL" id="CP040763">
    <property type="protein sequence ID" value="QDA36472.1"/>
    <property type="molecule type" value="Genomic_DNA"/>
</dbReference>
<dbReference type="InterPro" id="IPR051010">
    <property type="entry name" value="BCAA_transport"/>
</dbReference>
<dbReference type="PANTHER" id="PTHR30483">
    <property type="entry name" value="LEUCINE-SPECIFIC-BINDING PROTEIN"/>
    <property type="match status" value="1"/>
</dbReference>
<dbReference type="KEGG" id="plia:E4191_20445"/>
<evidence type="ECO:0000313" key="7">
    <source>
        <dbReference type="Proteomes" id="UP000296374"/>
    </source>
</evidence>
<keyword evidence="2" id="KW-0732">Signal</keyword>
<organism evidence="6 8">
    <name type="scientific">Paracoccus liaowanqingii</name>
    <dbReference type="NCBI Taxonomy" id="2560053"/>
    <lineage>
        <taxon>Bacteria</taxon>
        <taxon>Pseudomonadati</taxon>
        <taxon>Pseudomonadota</taxon>
        <taxon>Alphaproteobacteria</taxon>
        <taxon>Rhodobacterales</taxon>
        <taxon>Paracoccaceae</taxon>
        <taxon>Paracoccus</taxon>
    </lineage>
</organism>
<dbReference type="PANTHER" id="PTHR30483:SF6">
    <property type="entry name" value="PERIPLASMIC BINDING PROTEIN OF ABC TRANSPORTER FOR NATURAL AMINO ACIDS"/>
    <property type="match status" value="1"/>
</dbReference>
<keyword evidence="3" id="KW-0813">Transport</keyword>
<evidence type="ECO:0000256" key="3">
    <source>
        <dbReference type="ARBA" id="ARBA00022970"/>
    </source>
</evidence>
<evidence type="ECO:0000256" key="1">
    <source>
        <dbReference type="ARBA" id="ARBA00010062"/>
    </source>
</evidence>
<reference evidence="7" key="2">
    <citation type="submission" date="2019-05" db="EMBL/GenBank/DDBJ databases">
        <title>Tamlana fucoidanivorans sp. nov., isolated from the surface of algae collected from Fujian province in China.</title>
        <authorList>
            <person name="Li J."/>
        </authorList>
    </citation>
    <scope>NUCLEOTIDE SEQUENCE [LARGE SCALE GENOMIC DNA]</scope>
    <source>
        <strain evidence="7">2251</strain>
        <plasmid evidence="7">unnamed4</plasmid>
    </source>
</reference>
<dbReference type="AlphaFoldDB" id="A0A4Z1CR05"/>
<evidence type="ECO:0000313" key="6">
    <source>
        <dbReference type="EMBL" id="TGN67548.1"/>
    </source>
</evidence>
<comment type="similarity">
    <text evidence="1">Belongs to the leucine-binding protein family.</text>
</comment>
<dbReference type="EMBL" id="SRPG01000027">
    <property type="protein sequence ID" value="TGN67548.1"/>
    <property type="molecule type" value="Genomic_DNA"/>
</dbReference>
<accession>A0A4Y5SSJ6</accession>
<dbReference type="Proteomes" id="UP000296374">
    <property type="component" value="Plasmid unnamed4"/>
</dbReference>
<feature type="domain" description="Leucine-binding protein" evidence="4">
    <location>
        <begin position="53"/>
        <end position="358"/>
    </location>
</feature>
<gene>
    <name evidence="5" type="ORF">E4191_20445</name>
    <name evidence="6" type="ORF">E4L95_04510</name>
</gene>
<evidence type="ECO:0000313" key="5">
    <source>
        <dbReference type="EMBL" id="QDA36472.1"/>
    </source>
</evidence>
<sequence length="371" mass="36852">MTTEQPSAAAISRRTLCRSLLASWSLPLIVPLAACGGGALGARGSGVGGRDAALLLPLSGSLSAVGQNMGRAASLVTQGLDPSAAPAVFDTADTPDGAAEAARRALAGGARILMGPLRGNQTPAVLAVAGGVPVVTFSNDDTLGAQGAFVMGVTPAQSVSTMFSYARAQGLTRIALVARNTPLGVASIASAGGIARGGGITLTATLLRDPEQGGLIDAIRAASGGTLPQAVFLPDGGATLTAFARQLQGSGMQVLGSVQWGVSDAAADPNLSGAWFAAAPPNLFQPFSDQFQAAFGEAPGIIAALGYDAALIAVGMGNSGELNRKGLLRQAGFTGALGNFRFVEDGRCQRDLTVLGIVGGGIEALGEITGT</sequence>
<dbReference type="Pfam" id="PF13458">
    <property type="entry name" value="Peripla_BP_6"/>
    <property type="match status" value="1"/>
</dbReference>
<proteinExistence type="inferred from homology"/>
<evidence type="ECO:0000256" key="2">
    <source>
        <dbReference type="ARBA" id="ARBA00022729"/>
    </source>
</evidence>
<keyword evidence="3" id="KW-0029">Amino-acid transport</keyword>
<dbReference type="InterPro" id="IPR028082">
    <property type="entry name" value="Peripla_BP_I"/>
</dbReference>
<dbReference type="Gene3D" id="3.40.50.2300">
    <property type="match status" value="2"/>
</dbReference>
<dbReference type="SUPFAM" id="SSF53822">
    <property type="entry name" value="Periplasmic binding protein-like I"/>
    <property type="match status" value="1"/>
</dbReference>
<dbReference type="OrthoDB" id="7778937at2"/>
<keyword evidence="8" id="KW-1185">Reference proteome</keyword>
<reference evidence="5" key="3">
    <citation type="journal article" date="2020" name="Int. J. Syst. Evol. Microbiol.">
        <title>Paracoccus liaowanqingii sp. nov., isolated from Tibetan antelope (Pantholops hodgsonii).</title>
        <authorList>
            <person name="Li J."/>
            <person name="Lu S."/>
            <person name="Jin D."/>
            <person name="Yang J."/>
            <person name="Lai X.H."/>
            <person name="Huang Y."/>
            <person name="Tian Z."/>
            <person name="Dong K."/>
            <person name="Zhang S."/>
            <person name="Lei W."/>
            <person name="Pu J."/>
            <person name="Zhang G."/>
            <person name="Wu X."/>
            <person name="Huang Y."/>
            <person name="Ren Z."/>
            <person name="Wang S."/>
            <person name="Xu J."/>
        </authorList>
    </citation>
    <scope>NUCLEOTIDE SEQUENCE</scope>
    <source>
        <strain evidence="5">2251</strain>
    </source>
</reference>
<evidence type="ECO:0000259" key="4">
    <source>
        <dbReference type="Pfam" id="PF13458"/>
    </source>
</evidence>
<evidence type="ECO:0000313" key="8">
    <source>
        <dbReference type="Proteomes" id="UP000297972"/>
    </source>
</evidence>
<geneLocation type="plasmid" evidence="5 7">
    <name>unnamed4</name>
</geneLocation>
<protein>
    <recommendedName>
        <fullName evidence="4">Leucine-binding protein domain-containing protein</fullName>
    </recommendedName>
</protein>
<dbReference type="Proteomes" id="UP000297972">
    <property type="component" value="Unassembled WGS sequence"/>
</dbReference>
<keyword evidence="5" id="KW-0614">Plasmid</keyword>
<dbReference type="InterPro" id="IPR028081">
    <property type="entry name" value="Leu-bd"/>
</dbReference>
<dbReference type="GO" id="GO:0006865">
    <property type="term" value="P:amino acid transport"/>
    <property type="evidence" value="ECO:0007669"/>
    <property type="project" value="UniProtKB-KW"/>
</dbReference>
<reference evidence="6 8" key="1">
    <citation type="submission" date="2019-03" db="EMBL/GenBank/DDBJ databases">
        <authorList>
            <person name="Li J."/>
        </authorList>
    </citation>
    <scope>NUCLEOTIDE SEQUENCE [LARGE SCALE GENOMIC DNA]</scope>
    <source>
        <strain evidence="6 8">3058</strain>
    </source>
</reference>
<accession>A0A4Z1CR05</accession>
<name>A0A4Z1CR05_9RHOB</name>